<organism evidence="8 9">
    <name type="scientific">Tanacetum coccineum</name>
    <dbReference type="NCBI Taxonomy" id="301880"/>
    <lineage>
        <taxon>Eukaryota</taxon>
        <taxon>Viridiplantae</taxon>
        <taxon>Streptophyta</taxon>
        <taxon>Embryophyta</taxon>
        <taxon>Tracheophyta</taxon>
        <taxon>Spermatophyta</taxon>
        <taxon>Magnoliopsida</taxon>
        <taxon>eudicotyledons</taxon>
        <taxon>Gunneridae</taxon>
        <taxon>Pentapetalae</taxon>
        <taxon>asterids</taxon>
        <taxon>campanulids</taxon>
        <taxon>Asterales</taxon>
        <taxon>Asteraceae</taxon>
        <taxon>Asteroideae</taxon>
        <taxon>Anthemideae</taxon>
        <taxon>Anthemidinae</taxon>
        <taxon>Tanacetum</taxon>
    </lineage>
</organism>
<dbReference type="Proteomes" id="UP001151760">
    <property type="component" value="Unassembled WGS sequence"/>
</dbReference>
<keyword evidence="5" id="KW-0378">Hydrolase</keyword>
<dbReference type="Pfam" id="PF17917">
    <property type="entry name" value="RT_RNaseH"/>
    <property type="match status" value="1"/>
</dbReference>
<evidence type="ECO:0000256" key="6">
    <source>
        <dbReference type="ARBA" id="ARBA00022918"/>
    </source>
</evidence>
<keyword evidence="3" id="KW-0540">Nuclease</keyword>
<accession>A0ABQ5GFJ7</accession>
<reference evidence="8" key="2">
    <citation type="submission" date="2022-01" db="EMBL/GenBank/DDBJ databases">
        <authorList>
            <person name="Yamashiro T."/>
            <person name="Shiraishi A."/>
            <person name="Satake H."/>
            <person name="Nakayama K."/>
        </authorList>
    </citation>
    <scope>NUCLEOTIDE SEQUENCE</scope>
</reference>
<dbReference type="InterPro" id="IPR041373">
    <property type="entry name" value="RT_RNaseH"/>
</dbReference>
<evidence type="ECO:0000256" key="3">
    <source>
        <dbReference type="ARBA" id="ARBA00022722"/>
    </source>
</evidence>
<feature type="domain" description="Integrase catalytic" evidence="7">
    <location>
        <begin position="151"/>
        <end position="194"/>
    </location>
</feature>
<evidence type="ECO:0000256" key="4">
    <source>
        <dbReference type="ARBA" id="ARBA00022759"/>
    </source>
</evidence>
<evidence type="ECO:0000259" key="7">
    <source>
        <dbReference type="PROSITE" id="PS50994"/>
    </source>
</evidence>
<evidence type="ECO:0000313" key="9">
    <source>
        <dbReference type="Proteomes" id="UP001151760"/>
    </source>
</evidence>
<evidence type="ECO:0000313" key="8">
    <source>
        <dbReference type="EMBL" id="GJT74503.1"/>
    </source>
</evidence>
<dbReference type="Gene3D" id="3.30.420.10">
    <property type="entry name" value="Ribonuclease H-like superfamily/Ribonuclease H"/>
    <property type="match status" value="1"/>
</dbReference>
<comment type="caution">
    <text evidence="8">The sequence shown here is derived from an EMBL/GenBank/DDBJ whole genome shotgun (WGS) entry which is preliminary data.</text>
</comment>
<protein>
    <submittedName>
        <fullName evidence="8">Reverse transcriptase domain-containing protein</fullName>
    </submittedName>
</protein>
<dbReference type="EMBL" id="BQNB010018447">
    <property type="protein sequence ID" value="GJT74503.1"/>
    <property type="molecule type" value="Genomic_DNA"/>
</dbReference>
<evidence type="ECO:0000256" key="2">
    <source>
        <dbReference type="ARBA" id="ARBA00022695"/>
    </source>
</evidence>
<keyword evidence="6 8" id="KW-0695">RNA-directed DNA polymerase</keyword>
<keyword evidence="2" id="KW-0548">Nucleotidyltransferase</keyword>
<dbReference type="GO" id="GO:0003964">
    <property type="term" value="F:RNA-directed DNA polymerase activity"/>
    <property type="evidence" value="ECO:0007669"/>
    <property type="project" value="UniProtKB-KW"/>
</dbReference>
<dbReference type="InterPro" id="IPR052160">
    <property type="entry name" value="Gypsy_RT_Integrase-like"/>
</dbReference>
<evidence type="ECO:0000256" key="1">
    <source>
        <dbReference type="ARBA" id="ARBA00022679"/>
    </source>
</evidence>
<dbReference type="Pfam" id="PF17921">
    <property type="entry name" value="Integrase_H2C2"/>
    <property type="match status" value="1"/>
</dbReference>
<keyword evidence="4" id="KW-0255">Endonuclease</keyword>
<dbReference type="InterPro" id="IPR041588">
    <property type="entry name" value="Integrase_H2C2"/>
</dbReference>
<sequence>MVMFTDHSALRYLFAKKDAKPRLIRWILLLQEFDIEICDKKGAENLTADHLSRIENPKLRKLTKAKIRDMYPKEKLMSITNQDHSSMRRWKRGLSDPPIVSQRPLWRTLWNCYNPRKVYEVGFYWPNIIRDAKRLVHSCDACQRAGNISARNKTPQKYIYICEIFDVWGIDFMGPFPSSNGNKYILVAIDYVSK</sequence>
<dbReference type="PANTHER" id="PTHR47266">
    <property type="entry name" value="ENDONUCLEASE-RELATED"/>
    <property type="match status" value="1"/>
</dbReference>
<keyword evidence="1" id="KW-0808">Transferase</keyword>
<dbReference type="InterPro" id="IPR012337">
    <property type="entry name" value="RNaseH-like_sf"/>
</dbReference>
<evidence type="ECO:0000256" key="5">
    <source>
        <dbReference type="ARBA" id="ARBA00022801"/>
    </source>
</evidence>
<gene>
    <name evidence="8" type="ORF">Tco_1041228</name>
</gene>
<name>A0ABQ5GFJ7_9ASTR</name>
<dbReference type="InterPro" id="IPR036397">
    <property type="entry name" value="RNaseH_sf"/>
</dbReference>
<proteinExistence type="predicted"/>
<reference evidence="8" key="1">
    <citation type="journal article" date="2022" name="Int. J. Mol. Sci.">
        <title>Draft Genome of Tanacetum Coccineum: Genomic Comparison of Closely Related Tanacetum-Family Plants.</title>
        <authorList>
            <person name="Yamashiro T."/>
            <person name="Shiraishi A."/>
            <person name="Nakayama K."/>
            <person name="Satake H."/>
        </authorList>
    </citation>
    <scope>NUCLEOTIDE SEQUENCE</scope>
</reference>
<dbReference type="PROSITE" id="PS50994">
    <property type="entry name" value="INTEGRASE"/>
    <property type="match status" value="1"/>
</dbReference>
<keyword evidence="9" id="KW-1185">Reference proteome</keyword>
<dbReference type="InterPro" id="IPR001584">
    <property type="entry name" value="Integrase_cat-core"/>
</dbReference>
<dbReference type="SUPFAM" id="SSF53098">
    <property type="entry name" value="Ribonuclease H-like"/>
    <property type="match status" value="1"/>
</dbReference>